<dbReference type="InterPro" id="IPR015915">
    <property type="entry name" value="Kelch-typ_b-propeller"/>
</dbReference>
<organism evidence="1 2">
    <name type="scientific">Ceratodon purpureus</name>
    <name type="common">Fire moss</name>
    <name type="synonym">Dicranum purpureum</name>
    <dbReference type="NCBI Taxonomy" id="3225"/>
    <lineage>
        <taxon>Eukaryota</taxon>
        <taxon>Viridiplantae</taxon>
        <taxon>Streptophyta</taxon>
        <taxon>Embryophyta</taxon>
        <taxon>Bryophyta</taxon>
        <taxon>Bryophytina</taxon>
        <taxon>Bryopsida</taxon>
        <taxon>Dicranidae</taxon>
        <taxon>Pseudoditrichales</taxon>
        <taxon>Ditrichaceae</taxon>
        <taxon>Ceratodon</taxon>
    </lineage>
</organism>
<dbReference type="PANTHER" id="PTHR31672:SF2">
    <property type="entry name" value="F-BOX DOMAIN-CONTAINING PROTEIN"/>
    <property type="match status" value="1"/>
</dbReference>
<dbReference type="Proteomes" id="UP000822688">
    <property type="component" value="Chromosome 3"/>
</dbReference>
<evidence type="ECO:0000313" key="1">
    <source>
        <dbReference type="EMBL" id="KAG0582857.1"/>
    </source>
</evidence>
<protein>
    <submittedName>
        <fullName evidence="1">Uncharacterized protein</fullName>
    </submittedName>
</protein>
<accession>A0A8T0IJ74</accession>
<name>A0A8T0IJ74_CERPU</name>
<dbReference type="EMBL" id="CM026423">
    <property type="protein sequence ID" value="KAG0582857.1"/>
    <property type="molecule type" value="Genomic_DNA"/>
</dbReference>
<comment type="caution">
    <text evidence="1">The sequence shown here is derived from an EMBL/GenBank/DDBJ whole genome shotgun (WGS) entry which is preliminary data.</text>
</comment>
<dbReference type="SUPFAM" id="SSF117281">
    <property type="entry name" value="Kelch motif"/>
    <property type="match status" value="1"/>
</dbReference>
<keyword evidence="2" id="KW-1185">Reference proteome</keyword>
<evidence type="ECO:0000313" key="2">
    <source>
        <dbReference type="Proteomes" id="UP000822688"/>
    </source>
</evidence>
<sequence length="531" mass="60242">MAKEGYIDALCRVNQVIQKLKGCSAELNEIERIVTELKTDAHSSSEHIDERQGLLLVAESVRDMLDIVKTGLEGIPGNQRMQVGIEEMNLTVDVASEEDNARSKRTRLLTQTEPSSVCRAFSKETSLVTKTAAWNDSEICAHFCSHHPHIVNPGIWSKLMEDLVVQVFARLPIPRIIELRKCSEAWSAMSDLSSFKGAFAEANPILFGLLGWDADLDKIFCTRFFDVTTKEWHDIEMDLSKENRYKKSLIARDGGLVCFVKVSRGPDSNLTSVLVCNPLRNCWNELLERMPPLGNIDPVFVELVTEGDGDCYRVILVYSEKLKVGNVETYGALMYDSKTGSWSIMDSGLVYGIRSTLRGDKNEPLVFDCETKRMIRLEGCPSLQDLEVLRYSIMKDRLFVLHVRDDPDSRVNPPSQVIFPFRVSVNNNWTNRLVISEYTWESSSTSDLRKVNDYEVASMGLENYRRYNLCWEDFAIFTCSGFIVLTCKTHSDDGSVRKLVNVYDISGGRWRELPPSTEGDHVCELRWDAIP</sequence>
<proteinExistence type="predicted"/>
<dbReference type="InterPro" id="IPR050796">
    <property type="entry name" value="SCF_F-box_component"/>
</dbReference>
<gene>
    <name evidence="1" type="ORF">KC19_3G091600</name>
</gene>
<dbReference type="AlphaFoldDB" id="A0A8T0IJ74"/>
<reference evidence="1" key="1">
    <citation type="submission" date="2020-06" db="EMBL/GenBank/DDBJ databases">
        <title>WGS assembly of Ceratodon purpureus strain R40.</title>
        <authorList>
            <person name="Carey S.B."/>
            <person name="Jenkins J."/>
            <person name="Shu S."/>
            <person name="Lovell J.T."/>
            <person name="Sreedasyam A."/>
            <person name="Maumus F."/>
            <person name="Tiley G.P."/>
            <person name="Fernandez-Pozo N."/>
            <person name="Barry K."/>
            <person name="Chen C."/>
            <person name="Wang M."/>
            <person name="Lipzen A."/>
            <person name="Daum C."/>
            <person name="Saski C.A."/>
            <person name="Payton A.C."/>
            <person name="Mcbreen J.C."/>
            <person name="Conrad R.E."/>
            <person name="Kollar L.M."/>
            <person name="Olsson S."/>
            <person name="Huttunen S."/>
            <person name="Landis J.B."/>
            <person name="Wickett N.J."/>
            <person name="Johnson M.G."/>
            <person name="Rensing S.A."/>
            <person name="Grimwood J."/>
            <person name="Schmutz J."/>
            <person name="Mcdaniel S.F."/>
        </authorList>
    </citation>
    <scope>NUCLEOTIDE SEQUENCE</scope>
    <source>
        <strain evidence="1">R40</strain>
    </source>
</reference>
<dbReference type="PANTHER" id="PTHR31672">
    <property type="entry name" value="BNACNNG10540D PROTEIN"/>
    <property type="match status" value="1"/>
</dbReference>